<dbReference type="EMBL" id="PFIP01000058">
    <property type="protein sequence ID" value="PIX34613.1"/>
    <property type="molecule type" value="Genomic_DNA"/>
</dbReference>
<evidence type="ECO:0000313" key="14">
    <source>
        <dbReference type="Proteomes" id="UP000182763"/>
    </source>
</evidence>
<feature type="transmembrane region" description="Helical" evidence="8">
    <location>
        <begin position="12"/>
        <end position="35"/>
    </location>
</feature>
<feature type="transmembrane region" description="Helical" evidence="8">
    <location>
        <begin position="66"/>
        <end position="86"/>
    </location>
</feature>
<evidence type="ECO:0000256" key="3">
    <source>
        <dbReference type="ARBA" id="ARBA00022692"/>
    </source>
</evidence>
<reference evidence="10 14" key="1">
    <citation type="journal article" date="2016" name="Environ. Microbiol.">
        <title>Genomic resolution of a cold subsurface aquifer community provides metabolic insights for novel microbes adapted to high CO concentrations.</title>
        <authorList>
            <person name="Probst A.J."/>
            <person name="Castelle C.J."/>
            <person name="Singh A."/>
            <person name="Brown C.T."/>
            <person name="Anantharaman K."/>
            <person name="Sharon I."/>
            <person name="Hug L.A."/>
            <person name="Burstein D."/>
            <person name="Emerson J.B."/>
            <person name="Thomas B.C."/>
            <person name="Banfield J.F."/>
        </authorList>
    </citation>
    <scope>NUCLEOTIDE SEQUENCE [LARGE SCALE GENOMIC DNA]</scope>
    <source>
        <strain evidence="10">CG2_30_33_13</strain>
    </source>
</reference>
<evidence type="ECO:0000256" key="1">
    <source>
        <dbReference type="ARBA" id="ARBA00004651"/>
    </source>
</evidence>
<comment type="caution">
    <text evidence="10">The sequence shown here is derived from an EMBL/GenBank/DDBJ whole genome shotgun (WGS) entry which is preliminary data.</text>
</comment>
<dbReference type="AlphaFoldDB" id="A0A1J5GIN4"/>
<feature type="transmembrane region" description="Helical" evidence="8">
    <location>
        <begin position="440"/>
        <end position="463"/>
    </location>
</feature>
<keyword evidence="4 8" id="KW-1133">Transmembrane helix</keyword>
<feature type="transmembrane region" description="Helical" evidence="8">
    <location>
        <begin position="342"/>
        <end position="368"/>
    </location>
</feature>
<keyword evidence="2" id="KW-1003">Cell membrane</keyword>
<keyword evidence="5" id="KW-0560">Oxidoreductase</keyword>
<feature type="transmembrane region" description="Helical" evidence="8">
    <location>
        <begin position="535"/>
        <end position="560"/>
    </location>
</feature>
<keyword evidence="3 7" id="KW-0812">Transmembrane</keyword>
<feature type="transmembrane region" description="Helical" evidence="8">
    <location>
        <begin position="297"/>
        <end position="321"/>
    </location>
</feature>
<evidence type="ECO:0000256" key="2">
    <source>
        <dbReference type="ARBA" id="ARBA00022475"/>
    </source>
</evidence>
<sequence length="561" mass="62088">MNLTTQFFKFDNLSMFVGIFIGIFFLLIIIYSFGFMSQKKRLIYYYSYLILTFISSLGAVFSNNLILFMVFWGFLGLLLYLLIGFGQTEHASYTAKKAFIIIGGTDALMLLGLAIIWQLTGSLQMDRINITLNTKIAVLAYMCLAVGAFAKAGAMPFHTWVPDTAQDAPTPVTAFFPASLDKLLGIYFLARISLYMFKMSPALNTVLMMIGSFTIVAAVMMALVQHDLKKLLGYHAVSQVGYMVLGIGTGNPIGIAGGLFHMLNNAIYKSCLFLSGGAVEKEAGTTDLEKLGGFAKIMPISFITFLIASLAISGVPPLNGFASKWMIYQGIIKTAGNGSHLWIIWLIAAMFGSALTLASFMKLIHAVFLGQSVNEKFLSNQTSMNGGVINNKPREASPAMWIPQVFLAVLCVIFGVFAYRIPLKMFIFPSLEGKVEFFGIWNASLATILIIVGIIVGVIIYFLGTITKTRETEAFIGGEILEKQTNMRVSGTEFYDTIKDITPLDTIYKLAERKVFDIYDIGTKMTFGFNKILSYLHNGILLTYLSWCLLGMIILFYILLR</sequence>
<dbReference type="GO" id="GO:0005886">
    <property type="term" value="C:plasma membrane"/>
    <property type="evidence" value="ECO:0007669"/>
    <property type="project" value="UniProtKB-SubCell"/>
</dbReference>
<dbReference type="InterPro" id="IPR001750">
    <property type="entry name" value="ND/Mrp_TM"/>
</dbReference>
<evidence type="ECO:0000313" key="12">
    <source>
        <dbReference type="EMBL" id="PIY31201.1"/>
    </source>
</evidence>
<feature type="transmembrane region" description="Helical" evidence="8">
    <location>
        <begin position="98"/>
        <end position="119"/>
    </location>
</feature>
<dbReference type="Pfam" id="PF00361">
    <property type="entry name" value="Proton_antipo_M"/>
    <property type="match status" value="1"/>
</dbReference>
<dbReference type="GO" id="GO:0016491">
    <property type="term" value="F:oxidoreductase activity"/>
    <property type="evidence" value="ECO:0007669"/>
    <property type="project" value="UniProtKB-KW"/>
</dbReference>
<dbReference type="STRING" id="1805029.AUK42_07425"/>
<proteinExistence type="predicted"/>
<protein>
    <recommendedName>
        <fullName evidence="9">NADH:quinone oxidoreductase/Mrp antiporter transmembrane domain-containing protein</fullName>
    </recommendedName>
</protein>
<dbReference type="PANTHER" id="PTHR42682">
    <property type="entry name" value="HYDROGENASE-4 COMPONENT F"/>
    <property type="match status" value="1"/>
</dbReference>
<reference evidence="15 16" key="2">
    <citation type="submission" date="2017-09" db="EMBL/GenBank/DDBJ databases">
        <title>Depth-based differentiation of microbial function through sediment-hosted aquifers and enrichment of novel symbionts in the deep terrestrial subsurface.</title>
        <authorList>
            <person name="Probst A.J."/>
            <person name="Ladd B."/>
            <person name="Jarett J.K."/>
            <person name="Geller-Mcgrath D.E."/>
            <person name="Sieber C.M."/>
            <person name="Emerson J.B."/>
            <person name="Anantharaman K."/>
            <person name="Thomas B.C."/>
            <person name="Malmstrom R."/>
            <person name="Stieglmeier M."/>
            <person name="Klingl A."/>
            <person name="Woyke T."/>
            <person name="Ryan C.M."/>
            <person name="Banfield J.F."/>
        </authorList>
    </citation>
    <scope>NUCLEOTIDE SEQUENCE [LARGE SCALE GENOMIC DNA]</scope>
    <source>
        <strain evidence="12">CG_4_10_14_3_um_filter_34_13</strain>
        <strain evidence="13">CG_4_9_14_3_um_filter_33_16</strain>
    </source>
</reference>
<accession>A0A1J5GIN4</accession>
<gene>
    <name evidence="10" type="ORF">AUK42_07425</name>
    <name evidence="13" type="ORF">CO097_03075</name>
    <name evidence="12" type="ORF">COZ07_10130</name>
    <name evidence="11" type="ORF">COZ58_03300</name>
</gene>
<dbReference type="EMBL" id="MNYY01000147">
    <property type="protein sequence ID" value="OIP66896.1"/>
    <property type="molecule type" value="Genomic_DNA"/>
</dbReference>
<name>A0A1J5GIN4_9BACT</name>
<evidence type="ECO:0000256" key="6">
    <source>
        <dbReference type="ARBA" id="ARBA00023136"/>
    </source>
</evidence>
<feature type="transmembrane region" description="Helical" evidence="8">
    <location>
        <begin position="401"/>
        <end position="419"/>
    </location>
</feature>
<dbReference type="Proteomes" id="UP000182763">
    <property type="component" value="Unassembled WGS sequence"/>
</dbReference>
<evidence type="ECO:0000256" key="8">
    <source>
        <dbReference type="SAM" id="Phobius"/>
    </source>
</evidence>
<evidence type="ECO:0000313" key="11">
    <source>
        <dbReference type="EMBL" id="PIX34613.1"/>
    </source>
</evidence>
<feature type="domain" description="NADH:quinone oxidoreductase/Mrp antiporter transmembrane" evidence="9">
    <location>
        <begin position="62"/>
        <end position="335"/>
    </location>
</feature>
<dbReference type="Proteomes" id="UP000230646">
    <property type="component" value="Unassembled WGS sequence"/>
</dbReference>
<dbReference type="PRINTS" id="PR01434">
    <property type="entry name" value="NADHDHGNASE5"/>
</dbReference>
<dbReference type="PANTHER" id="PTHR42682:SF4">
    <property type="entry name" value="NADH-UBIQUINONE_PLASTOQUINONE"/>
    <property type="match status" value="1"/>
</dbReference>
<evidence type="ECO:0000256" key="7">
    <source>
        <dbReference type="RuleBase" id="RU000320"/>
    </source>
</evidence>
<feature type="transmembrane region" description="Helical" evidence="8">
    <location>
        <begin position="202"/>
        <end position="224"/>
    </location>
</feature>
<feature type="transmembrane region" description="Helical" evidence="8">
    <location>
        <begin position="139"/>
        <end position="160"/>
    </location>
</feature>
<reference evidence="11" key="3">
    <citation type="submission" date="2017-09" db="EMBL/GenBank/DDBJ databases">
        <title>Depth-based differentiation of microbial function through sediment-hosted aquifers and enrichment of novel symbionts in the deep terrestrial subsurface.</title>
        <authorList>
            <person name="Probst A.J."/>
            <person name="Ladd B."/>
            <person name="Jarett J.K."/>
            <person name="Geller-Mcgrath D.E."/>
            <person name="Sieber C.M.K."/>
            <person name="Emerson J.B."/>
            <person name="Anantharaman K."/>
            <person name="Thomas B.C."/>
            <person name="Malmstrom R."/>
            <person name="Stieglmeier M."/>
            <person name="Klingl A."/>
            <person name="Woyke T."/>
            <person name="Ryan C.M."/>
            <person name="Banfield J.F."/>
        </authorList>
    </citation>
    <scope>NUCLEOTIDE SEQUENCE</scope>
    <source>
        <strain evidence="11">CG_4_8_14_3_um_filter_34_18</strain>
    </source>
</reference>
<accession>A0A2M8CDR3</accession>
<evidence type="ECO:0000313" key="13">
    <source>
        <dbReference type="EMBL" id="PJB57192.1"/>
    </source>
</evidence>
<keyword evidence="6 8" id="KW-0472">Membrane</keyword>
<dbReference type="RefSeq" id="WP_406608495.1">
    <property type="nucleotide sequence ID" value="NZ_PFKO01000368.1"/>
</dbReference>
<evidence type="ECO:0000313" key="10">
    <source>
        <dbReference type="EMBL" id="OIP66896.1"/>
    </source>
</evidence>
<dbReference type="InterPro" id="IPR052175">
    <property type="entry name" value="ComplexI-like_HydComp"/>
</dbReference>
<feature type="transmembrane region" description="Helical" evidence="8">
    <location>
        <begin position="42"/>
        <end position="60"/>
    </location>
</feature>
<accession>A0A2M7PLA5</accession>
<dbReference type="EMBL" id="PFKO01000368">
    <property type="protein sequence ID" value="PIY31201.1"/>
    <property type="molecule type" value="Genomic_DNA"/>
</dbReference>
<evidence type="ECO:0000259" key="9">
    <source>
        <dbReference type="Pfam" id="PF00361"/>
    </source>
</evidence>
<comment type="subcellular location">
    <subcellularLocation>
        <location evidence="1">Cell membrane</location>
        <topology evidence="1">Multi-pass membrane protein</topology>
    </subcellularLocation>
    <subcellularLocation>
        <location evidence="7">Membrane</location>
        <topology evidence="7">Multi-pass membrane protein</topology>
    </subcellularLocation>
</comment>
<evidence type="ECO:0000256" key="5">
    <source>
        <dbReference type="ARBA" id="ARBA00023002"/>
    </source>
</evidence>
<evidence type="ECO:0000313" key="16">
    <source>
        <dbReference type="Proteomes" id="UP000230646"/>
    </source>
</evidence>
<evidence type="ECO:0000313" key="15">
    <source>
        <dbReference type="Proteomes" id="UP000228560"/>
    </source>
</evidence>
<evidence type="ECO:0000256" key="4">
    <source>
        <dbReference type="ARBA" id="ARBA00022989"/>
    </source>
</evidence>
<accession>A0A2M7K8Z9</accession>
<dbReference type="EMBL" id="PFTV01000077">
    <property type="protein sequence ID" value="PJB57192.1"/>
    <property type="molecule type" value="Genomic_DNA"/>
</dbReference>
<organism evidence="10 14">
    <name type="scientific">Candidatus Infernicultor aquiphilus</name>
    <dbReference type="NCBI Taxonomy" id="1805029"/>
    <lineage>
        <taxon>Bacteria</taxon>
        <taxon>Pseudomonadati</taxon>
        <taxon>Atribacterota</taxon>
        <taxon>Candidatus Phoenicimicrobiia</taxon>
        <taxon>Candidatus Pheonicimicrobiales</taxon>
        <taxon>Candidatus Phoenicimicrobiaceae</taxon>
        <taxon>Candidatus Infernicultor</taxon>
    </lineage>
</organism>
<dbReference type="Proteomes" id="UP000231493">
    <property type="component" value="Unassembled WGS sequence"/>
</dbReference>
<feature type="transmembrane region" description="Helical" evidence="8">
    <location>
        <begin position="236"/>
        <end position="260"/>
    </location>
</feature>
<dbReference type="Proteomes" id="UP000228560">
    <property type="component" value="Unassembled WGS sequence"/>
</dbReference>